<feature type="transmembrane region" description="Helical" evidence="5">
    <location>
        <begin position="29"/>
        <end position="46"/>
    </location>
</feature>
<protein>
    <recommendedName>
        <fullName evidence="8">TrbL/VirB6 plasmid conjugal transfer protein</fullName>
    </recommendedName>
</protein>
<keyword evidence="2 5" id="KW-0812">Transmembrane</keyword>
<proteinExistence type="predicted"/>
<evidence type="ECO:0000256" key="5">
    <source>
        <dbReference type="SAM" id="Phobius"/>
    </source>
</evidence>
<feature type="transmembrane region" description="Helical" evidence="5">
    <location>
        <begin position="175"/>
        <end position="193"/>
    </location>
</feature>
<reference evidence="6 7" key="1">
    <citation type="submission" date="2018-08" db="EMBL/GenBank/DDBJ databases">
        <title>A genome reference for cultivated species of the human gut microbiota.</title>
        <authorList>
            <person name="Zou Y."/>
            <person name="Xue W."/>
            <person name="Luo G."/>
        </authorList>
    </citation>
    <scope>NUCLEOTIDE SEQUENCE [LARGE SCALE GENOMIC DNA]</scope>
    <source>
        <strain evidence="6 7">TF03-6</strain>
    </source>
</reference>
<name>A0A3E4UL14_BACSE</name>
<dbReference type="Proteomes" id="UP000261223">
    <property type="component" value="Unassembled WGS sequence"/>
</dbReference>
<dbReference type="EMBL" id="QSSV01000019">
    <property type="protein sequence ID" value="RGM11258.1"/>
    <property type="molecule type" value="Genomic_DNA"/>
</dbReference>
<accession>A0A3E4UL14</accession>
<sequence length="273" mass="31336">MTMEENIGNIKSIEIAYERTQEYIVYDSFKTVMIAIVLFLVFMKLFDEYQKNITNNNNTFDLGSYWGHIRIYIIVCVISTSAGTIFNLVENVFGELQTNLINGFGGDLSDKAFQSMRDLVHKQVLATQAAQGQHMEIFVGQGFFELLGTTLTATLMSIGVFIYKYTYTFFILGRYMWLLMLELIAPVAIMLVIHENTRSYFYTWLKNMLICYMLIPMFLLAEKFSNEVANFFMEGIKGIEATGDIAVCMVICVGVWVKIKMFVVVRTKSSQLF</sequence>
<comment type="caution">
    <text evidence="6">The sequence shown here is derived from an EMBL/GenBank/DDBJ whole genome shotgun (WGS) entry which is preliminary data.</text>
</comment>
<evidence type="ECO:0000313" key="7">
    <source>
        <dbReference type="Proteomes" id="UP000261223"/>
    </source>
</evidence>
<evidence type="ECO:0000256" key="1">
    <source>
        <dbReference type="ARBA" id="ARBA00004141"/>
    </source>
</evidence>
<evidence type="ECO:0000313" key="6">
    <source>
        <dbReference type="EMBL" id="RGM11258.1"/>
    </source>
</evidence>
<feature type="transmembrane region" description="Helical" evidence="5">
    <location>
        <begin position="241"/>
        <end position="259"/>
    </location>
</feature>
<evidence type="ECO:0000256" key="3">
    <source>
        <dbReference type="ARBA" id="ARBA00022989"/>
    </source>
</evidence>
<gene>
    <name evidence="6" type="ORF">DXC34_14010</name>
</gene>
<dbReference type="RefSeq" id="WP_117742259.1">
    <property type="nucleotide sequence ID" value="NZ_QSSV01000019.1"/>
</dbReference>
<keyword evidence="4 5" id="KW-0472">Membrane</keyword>
<keyword evidence="3 5" id="KW-1133">Transmembrane helix</keyword>
<dbReference type="GO" id="GO:0016020">
    <property type="term" value="C:membrane"/>
    <property type="evidence" value="ECO:0007669"/>
    <property type="project" value="UniProtKB-SubCell"/>
</dbReference>
<feature type="transmembrane region" description="Helical" evidence="5">
    <location>
        <begin position="143"/>
        <end position="163"/>
    </location>
</feature>
<feature type="transmembrane region" description="Helical" evidence="5">
    <location>
        <begin position="66"/>
        <end position="89"/>
    </location>
</feature>
<evidence type="ECO:0008006" key="8">
    <source>
        <dbReference type="Google" id="ProtNLM"/>
    </source>
</evidence>
<dbReference type="Pfam" id="PF04610">
    <property type="entry name" value="TrbL"/>
    <property type="match status" value="1"/>
</dbReference>
<evidence type="ECO:0000256" key="4">
    <source>
        <dbReference type="ARBA" id="ARBA00023136"/>
    </source>
</evidence>
<dbReference type="AlphaFoldDB" id="A0A3E4UL14"/>
<evidence type="ECO:0000256" key="2">
    <source>
        <dbReference type="ARBA" id="ARBA00022692"/>
    </source>
</evidence>
<comment type="subcellular location">
    <subcellularLocation>
        <location evidence="1">Membrane</location>
        <topology evidence="1">Multi-pass membrane protein</topology>
    </subcellularLocation>
</comment>
<organism evidence="6 7">
    <name type="scientific">Bacteroides stercoris</name>
    <dbReference type="NCBI Taxonomy" id="46506"/>
    <lineage>
        <taxon>Bacteria</taxon>
        <taxon>Pseudomonadati</taxon>
        <taxon>Bacteroidota</taxon>
        <taxon>Bacteroidia</taxon>
        <taxon>Bacteroidales</taxon>
        <taxon>Bacteroidaceae</taxon>
        <taxon>Bacteroides</taxon>
    </lineage>
</organism>
<dbReference type="GO" id="GO:0030255">
    <property type="term" value="P:protein secretion by the type IV secretion system"/>
    <property type="evidence" value="ECO:0007669"/>
    <property type="project" value="InterPro"/>
</dbReference>
<feature type="transmembrane region" description="Helical" evidence="5">
    <location>
        <begin position="200"/>
        <end position="221"/>
    </location>
</feature>
<dbReference type="InterPro" id="IPR007688">
    <property type="entry name" value="Conjugal_tfr_TrbL/VirB6"/>
</dbReference>